<dbReference type="PANTHER" id="PTHR12045">
    <property type="entry name" value="ALLANTOICASE"/>
    <property type="match status" value="1"/>
</dbReference>
<comment type="similarity">
    <text evidence="1">Belongs to the allantoicase family.</text>
</comment>
<protein>
    <recommendedName>
        <fullName evidence="3">Allantoicase domain-containing protein</fullName>
    </recommendedName>
</protein>
<dbReference type="PhylomeDB" id="A0A0G4GZJ8"/>
<accession>A0A0G4GZJ8</accession>
<dbReference type="Gene3D" id="2.60.120.260">
    <property type="entry name" value="Galactose-binding domain-like"/>
    <property type="match status" value="2"/>
</dbReference>
<evidence type="ECO:0000256" key="2">
    <source>
        <dbReference type="SAM" id="MobiDB-lite"/>
    </source>
</evidence>
<dbReference type="NCBIfam" id="TIGR02961">
    <property type="entry name" value="allantoicase"/>
    <property type="match status" value="1"/>
</dbReference>
<dbReference type="EMBL" id="CDMZ01001719">
    <property type="protein sequence ID" value="CEM36642.1"/>
    <property type="molecule type" value="Genomic_DNA"/>
</dbReference>
<evidence type="ECO:0000259" key="3">
    <source>
        <dbReference type="Pfam" id="PF03561"/>
    </source>
</evidence>
<proteinExistence type="inferred from homology"/>
<dbReference type="AlphaFoldDB" id="A0A0G4GZJ8"/>
<feature type="domain" description="Allantoicase" evidence="3">
    <location>
        <begin position="103"/>
        <end position="291"/>
    </location>
</feature>
<dbReference type="VEuPathDB" id="CryptoDB:Cvel_24043"/>
<name>A0A0G4GZJ8_9ALVE</name>
<dbReference type="GO" id="GO:0000256">
    <property type="term" value="P:allantoin catabolic process"/>
    <property type="evidence" value="ECO:0007669"/>
    <property type="project" value="InterPro"/>
</dbReference>
<feature type="compositionally biased region" description="Low complexity" evidence="2">
    <location>
        <begin position="1"/>
        <end position="13"/>
    </location>
</feature>
<reference evidence="4" key="1">
    <citation type="submission" date="2014-11" db="EMBL/GenBank/DDBJ databases">
        <authorList>
            <person name="Otto D Thomas"/>
            <person name="Naeem Raeece"/>
        </authorList>
    </citation>
    <scope>NUCLEOTIDE SEQUENCE</scope>
</reference>
<dbReference type="InterPro" id="IPR008979">
    <property type="entry name" value="Galactose-bd-like_sf"/>
</dbReference>
<feature type="domain" description="Allantoicase" evidence="3">
    <location>
        <begin position="311"/>
        <end position="405"/>
    </location>
</feature>
<sequence>MSSSRSKSPSKSPVRSDDARPKKRARGEVEADPPAPPPPSSSIAQSGGASTSILSALAAPITGPFKLLLQGKEALQSAFSGPKASGHAPDFTTLTDLSSETFGGEAVFATDEWFACAHNLLSPEDPVWKEGEFTSYGKWMDGWETRRKRIPGHDWCVIRLGLPGTVRGLELSTRFFTGNNVPAASVWAINCPDLEKKLKQVRVAGGAVDKCLGKMGTCASPEAIEAVDALLSSLGVEWVELMPQTRLGPGYAETCKTFFEIPEGKRGQFTHLRLNAYPDGGIARLRVYGEVAPSPSSSLDKEVDLALCTNGGVALAWSDQHYGIPPNMLLPTVAPNMGNGWETARKKERSAVLVAGPDGTISNFIGDDWALFKLAGRGTVHRIVVDTKHFKGNFPESCKVEGIDRPDLLALDVLTWVESSPPSSLVCLSGAIFSYLLPVSPCYSSPTAVLLL</sequence>
<organism evidence="4">
    <name type="scientific">Chromera velia CCMP2878</name>
    <dbReference type="NCBI Taxonomy" id="1169474"/>
    <lineage>
        <taxon>Eukaryota</taxon>
        <taxon>Sar</taxon>
        <taxon>Alveolata</taxon>
        <taxon>Colpodellida</taxon>
        <taxon>Chromeraceae</taxon>
        <taxon>Chromera</taxon>
    </lineage>
</organism>
<evidence type="ECO:0000256" key="1">
    <source>
        <dbReference type="ARBA" id="ARBA00009242"/>
    </source>
</evidence>
<dbReference type="SUPFAM" id="SSF49785">
    <property type="entry name" value="Galactose-binding domain-like"/>
    <property type="match status" value="2"/>
</dbReference>
<gene>
    <name evidence="4" type="ORF">Cvel_24043</name>
</gene>
<dbReference type="InterPro" id="IPR005164">
    <property type="entry name" value="Allantoicase"/>
</dbReference>
<dbReference type="InterPro" id="IPR015908">
    <property type="entry name" value="Allantoicase_dom"/>
</dbReference>
<dbReference type="Pfam" id="PF03561">
    <property type="entry name" value="Allantoicase"/>
    <property type="match status" value="2"/>
</dbReference>
<dbReference type="GO" id="GO:0004037">
    <property type="term" value="F:allantoicase activity"/>
    <property type="evidence" value="ECO:0007669"/>
    <property type="project" value="InterPro"/>
</dbReference>
<evidence type="ECO:0000313" key="4">
    <source>
        <dbReference type="EMBL" id="CEM36642.1"/>
    </source>
</evidence>
<dbReference type="PANTHER" id="PTHR12045:SF3">
    <property type="entry name" value="INACTIVE ALLANTOICASE-RELATED"/>
    <property type="match status" value="1"/>
</dbReference>
<feature type="region of interest" description="Disordered" evidence="2">
    <location>
        <begin position="1"/>
        <end position="48"/>
    </location>
</feature>